<accession>A0A3N4N7T6</accession>
<dbReference type="Proteomes" id="UP000270856">
    <property type="component" value="Unassembled WGS sequence"/>
</dbReference>
<dbReference type="OrthoDB" id="9805017at2"/>
<evidence type="ECO:0000256" key="1">
    <source>
        <dbReference type="SAM" id="MobiDB-lite"/>
    </source>
</evidence>
<dbReference type="RefSeq" id="WP_123899241.1">
    <property type="nucleotide sequence ID" value="NZ_RPFJ01000095.1"/>
</dbReference>
<name>A0A3N4N7T6_9FLAO</name>
<dbReference type="GO" id="GO:0005509">
    <property type="term" value="F:calcium ion binding"/>
    <property type="evidence" value="ECO:0007669"/>
    <property type="project" value="InterPro"/>
</dbReference>
<gene>
    <name evidence="2" type="ORF">EGM88_15165</name>
</gene>
<proteinExistence type="predicted"/>
<evidence type="ECO:0000313" key="2">
    <source>
        <dbReference type="EMBL" id="RPD91168.1"/>
    </source>
</evidence>
<dbReference type="InterPro" id="IPR028974">
    <property type="entry name" value="TSP_type-3_rpt"/>
</dbReference>
<keyword evidence="3" id="KW-1185">Reference proteome</keyword>
<feature type="compositionally biased region" description="Acidic residues" evidence="1">
    <location>
        <begin position="2108"/>
        <end position="2125"/>
    </location>
</feature>
<comment type="caution">
    <text evidence="2">The sequence shown here is derived from an EMBL/GenBank/DDBJ whole genome shotgun (WGS) entry which is preliminary data.</text>
</comment>
<dbReference type="EMBL" id="RPFJ01000095">
    <property type="protein sequence ID" value="RPD91168.1"/>
    <property type="molecule type" value="Genomic_DNA"/>
</dbReference>
<feature type="compositionally biased region" description="Polar residues" evidence="1">
    <location>
        <begin position="2074"/>
        <end position="2085"/>
    </location>
</feature>
<feature type="compositionally biased region" description="Acidic residues" evidence="1">
    <location>
        <begin position="2150"/>
        <end position="2159"/>
    </location>
</feature>
<dbReference type="PANTHER" id="PTHR10199:SF119">
    <property type="entry name" value="RE20510P"/>
    <property type="match status" value="1"/>
</dbReference>
<feature type="region of interest" description="Disordered" evidence="1">
    <location>
        <begin position="1144"/>
        <end position="1165"/>
    </location>
</feature>
<dbReference type="Pfam" id="PF13585">
    <property type="entry name" value="CHU_C"/>
    <property type="match status" value="1"/>
</dbReference>
<organism evidence="2 3">
    <name type="scientific">Aureibaculum marinum</name>
    <dbReference type="NCBI Taxonomy" id="2487930"/>
    <lineage>
        <taxon>Bacteria</taxon>
        <taxon>Pseudomonadati</taxon>
        <taxon>Bacteroidota</taxon>
        <taxon>Flavobacteriia</taxon>
        <taxon>Flavobacteriales</taxon>
        <taxon>Flavobacteriaceae</taxon>
        <taxon>Aureibaculum</taxon>
    </lineage>
</organism>
<dbReference type="PANTHER" id="PTHR10199">
    <property type="entry name" value="THROMBOSPONDIN"/>
    <property type="match status" value="1"/>
</dbReference>
<dbReference type="Gene3D" id="4.10.1080.10">
    <property type="entry name" value="TSP type-3 repeat"/>
    <property type="match status" value="5"/>
</dbReference>
<evidence type="ECO:0000313" key="3">
    <source>
        <dbReference type="Proteomes" id="UP000270856"/>
    </source>
</evidence>
<feature type="compositionally biased region" description="Acidic residues" evidence="1">
    <location>
        <begin position="1147"/>
        <end position="1165"/>
    </location>
</feature>
<protein>
    <submittedName>
        <fullName evidence="2">Gliding motility-associated C-terminal domain-containing protein</fullName>
    </submittedName>
</protein>
<sequence>MKKSYLTALNFKEFLKWRTTAMILLLSIGIGINSHSQSLDKSIARGVDSWSTSVITNTLDVRTATGGETLNFGVGSSTVVNDITVDGQLYVPAPTPSSYIINRVDNALTTGDDFDPWYREFDSPFDESANNYLAPYFATVSDIISANIIDVGLDNTFNNISGTQYSNIERIDVLFNEPRTLRSIDMQAGFPIFERGGSGLVRVAVITGIDGSGNPTSYSIVVRNGGNDPYGPALTTNYYYDILSKLEIDTQYTYAEIGMNQSIKGVFFRWEDFELTPGQTVYGYSIADFDAPLDPADYADISKYDTNTGQSSPSGADLIFNFQYFAPNIDTDGDGVPDYADLDNDNDGILDADEGAYNATPTDTDGDGTPDYLDKDSDGDGCPDAIEAAGGFTSADIDANGMLTGGVDSDGVPLAAGSTGQANTADVITVGPDLDEDGISDACDDTDDRVDSDGDGVPNVVDLDNDNDGIPDAIEQDCGYGVYEIDDFNAPLWNYGTGNGGDASGSGTLKGVSFTMSFNVNGGSKLFASTGQYTSNSTLGHGGNPGSLLVGGDGESITFTFDNPITVVIGFDHLNANGDGWLFGTPADEVVSLIGSHEVVGGGSIDGVQYISDFINPNITGISYFKWVNITTLTITTTGLPTTTIGLNSLASFCDKDNDGIFDYLDSDSDNDGIPDVVEAGGTDDDGDGMIDDFTDTDGDGLHDTLLPVPDTDGDGIPDYLDLDSDNDGIPDSVEGNVDTDGDGVPDYLDLDSDGDGIPDIIEAGGTDSDGDGMVDGFTDTDGDGLDDTIATTPLPMPDTDGDGVPNHLDLDSDNDGIPDSIEGNVDADGDGVPNYLDLDSDNDGITDVTEAGGTDADGDGIFDGFTDTDGDGLDDTLATTPLPVPDNDGDSIPNYLDLDSDNDGMPDIIEAGGIDTDNDGMVDGFTDADGNGLDDNISLPLPMPDTDGDGVPNHLDLDSDNDGIPDITEAGGVDGDKDGMVDGFTDANNDGLHDPLTGPGNAFPIDDFDGDGIPNHLDLDSDADGISDVIEAGGVDADGDAQVDYVTSGDPSTLLDANNNGLHDTLESTPLPIPNTDGTYGPDYLDIDADADGIVDNIEAQTTVGYIAPSGFDIDNDGLDDAYDGDNGNTIGVIDQLANAIVPTDTDGDGTPDYTDLDSDDDGDSDALEAWDTNNDGVAETVAFNADADNDGLDNAFDVDPISPDPTNGGTVPTDFPDLDIPGGEPDWREPLDIDWDNDGVDDYLDLDSDNDGIPDTVESGGNDPYGDADGDGIYNWMDTVDDGGAGDGSTTDYTDDDNNGIPDVYDTDGDGVPNHLDLDSDNDGIYDIVESGQINAANNIVDTNNDGIIDAANSGTVGTNGLFDPLETAPDSGVLVNPTADSDGDGIPDSNEINADNDGCSDVIEAGFVDGDNNGYLGNGTPGAGLNTNSNGVVTSAGVIGVDVYTEPADVDGNGIYDFQEAGESVSITTQPTDQNVVLNANANFDVTNLGSLPTYQWQESTDAGVTWNNVTDGGIYSGANTASLTINANTTTLSGNMYRVIISSPVLACEGAVTSDEVLLTVFADQDGDGIADYLDLDSDNDGIPDVVEAGGVDPYTDADGDGIPLYLDDNDNDAAIGNVDGLIEAGFDTDGDGIPNHLDLDSDNDGIYDIVESGQLNGTTIVDLDNNGVLDGNPSDFGANGLLNLIEDAPDSGVLAIPTADSDGDGVPDSLELDADNDGCFDVVEAGMEDNDDNGRLGSDTGLSVDANGVVNTSGVTGYTEPNDLDNNDIYDFQEAGVEVQPIAVQPMDQVIVVNANTNFSVDLQNTITYQWQMSTDAGLNWSDIANGGTEPTVTGATSEELTLTMVPLEYNGYMYRVVLSSPAFACDTDVISDPALLTVYPDFDGDGVGDPIDLDSDNDGIPDLVEYNGMDPYADNDGDGVWAFLDQNDNNISLGAYPDDRVNPAYDFDGDGIPNHFDLDADGDGIFDVDEAGLGDLDANNDGVIDGDPVDFGSNGLFFDIETDDTASADITYEPLDSDSDGHLNFLDIDDDADGILTIVEGTGDFDGDGYPNYLDQDADGDGIPDNVEAQTTAGYNNPSGVDANNDGLDDAYGPSGISPVDTDGDGDPDYLDLDSDNDNVPDSTEGHDFDADGEPDVLPSGNDSDNDGLDDAYDGSVGDFADPNGLVVIDNPADDLPNRDKTLAGISNYDTLVTGDNEVDFRDTDDDGDSIPTIDEVDEIGGDPRDFDCDEDGTPNYLDATSCDIIPEGFSPNGDGLNDELIIPALSKYKNFEMEAYDRWGNKVYEYSRNGSIQADWWDGYSTGTMTIGKGNKVPVGTYYIIIKFNEAGREPIADWVYINY</sequence>
<reference evidence="2 3" key="1">
    <citation type="submission" date="2018-11" db="EMBL/GenBank/DDBJ databases">
        <title>Aureibaculum marinum gen. nov., sp. nov., a member of the family Flavobacteriaceae isolated from the Bohai Sea.</title>
        <authorList>
            <person name="Ji X."/>
        </authorList>
    </citation>
    <scope>NUCLEOTIDE SEQUENCE [LARGE SCALE GENOMIC DNA]</scope>
    <source>
        <strain evidence="2 3">BH-SD17</strain>
    </source>
</reference>
<dbReference type="SUPFAM" id="SSF103647">
    <property type="entry name" value="TSP type-3 repeat"/>
    <property type="match status" value="4"/>
</dbReference>
<feature type="region of interest" description="Disordered" evidence="1">
    <location>
        <begin position="2051"/>
        <end position="2164"/>
    </location>
</feature>
<feature type="region of interest" description="Disordered" evidence="1">
    <location>
        <begin position="1249"/>
        <end position="1270"/>
    </location>
</feature>